<feature type="transmembrane region" description="Helical" evidence="2">
    <location>
        <begin position="316"/>
        <end position="337"/>
    </location>
</feature>
<name>A0A914UJ84_9BILA</name>
<evidence type="ECO:0000256" key="1">
    <source>
        <dbReference type="SAM" id="MobiDB-lite"/>
    </source>
</evidence>
<feature type="transmembrane region" description="Helical" evidence="2">
    <location>
        <begin position="524"/>
        <end position="545"/>
    </location>
</feature>
<dbReference type="InterPro" id="IPR052728">
    <property type="entry name" value="O2_lipid_transport_reg"/>
</dbReference>
<keyword evidence="5" id="KW-1185">Reference proteome</keyword>
<keyword evidence="2" id="KW-0812">Transmembrane</keyword>
<dbReference type="PANTHER" id="PTHR11161">
    <property type="entry name" value="O-ACYLTRANSFERASE"/>
    <property type="match status" value="1"/>
</dbReference>
<organism evidence="5 6">
    <name type="scientific">Plectus sambesii</name>
    <dbReference type="NCBI Taxonomy" id="2011161"/>
    <lineage>
        <taxon>Eukaryota</taxon>
        <taxon>Metazoa</taxon>
        <taxon>Ecdysozoa</taxon>
        <taxon>Nematoda</taxon>
        <taxon>Chromadorea</taxon>
        <taxon>Plectida</taxon>
        <taxon>Plectina</taxon>
        <taxon>Plectoidea</taxon>
        <taxon>Plectidae</taxon>
        <taxon>Plectus</taxon>
    </lineage>
</organism>
<dbReference type="GO" id="GO:0016747">
    <property type="term" value="F:acyltransferase activity, transferring groups other than amino-acyl groups"/>
    <property type="evidence" value="ECO:0007669"/>
    <property type="project" value="InterPro"/>
</dbReference>
<dbReference type="InterPro" id="IPR006621">
    <property type="entry name" value="Nose-resist-to-fluoxetine_N"/>
</dbReference>
<evidence type="ECO:0000259" key="4">
    <source>
        <dbReference type="SMART" id="SM00703"/>
    </source>
</evidence>
<evidence type="ECO:0000256" key="2">
    <source>
        <dbReference type="SAM" id="Phobius"/>
    </source>
</evidence>
<evidence type="ECO:0000313" key="5">
    <source>
        <dbReference type="Proteomes" id="UP000887566"/>
    </source>
</evidence>
<feature type="domain" description="Nose resistant-to-fluoxetine protein N-terminal" evidence="4">
    <location>
        <begin position="100"/>
        <end position="256"/>
    </location>
</feature>
<feature type="signal peptide" evidence="3">
    <location>
        <begin position="1"/>
        <end position="23"/>
    </location>
</feature>
<reference evidence="6" key="1">
    <citation type="submission" date="2022-11" db="UniProtKB">
        <authorList>
            <consortium name="WormBaseParasite"/>
        </authorList>
    </citation>
    <scope>IDENTIFICATION</scope>
</reference>
<feature type="transmembrane region" description="Helical" evidence="2">
    <location>
        <begin position="485"/>
        <end position="504"/>
    </location>
</feature>
<feature type="region of interest" description="Disordered" evidence="1">
    <location>
        <begin position="642"/>
        <end position="665"/>
    </location>
</feature>
<proteinExistence type="predicted"/>
<dbReference type="Pfam" id="PF01757">
    <property type="entry name" value="Acyl_transf_3"/>
    <property type="match status" value="1"/>
</dbReference>
<evidence type="ECO:0000313" key="6">
    <source>
        <dbReference type="WBParaSite" id="PSAMB.scaffold102size79754.g1853.t1"/>
    </source>
</evidence>
<feature type="chain" id="PRO_5036757928" evidence="3">
    <location>
        <begin position="24"/>
        <end position="665"/>
    </location>
</feature>
<accession>A0A914UJ84</accession>
<dbReference type="SMART" id="SM00703">
    <property type="entry name" value="NRF"/>
    <property type="match status" value="1"/>
</dbReference>
<keyword evidence="2" id="KW-0472">Membrane</keyword>
<feature type="transmembrane region" description="Helical" evidence="2">
    <location>
        <begin position="449"/>
        <end position="473"/>
    </location>
</feature>
<dbReference type="PANTHER" id="PTHR11161:SF55">
    <property type="entry name" value="NOSE RESISTANT-TO-FLUOXETINE PROTEIN N-TERMINAL DOMAIN-CONTAINING PROTEIN"/>
    <property type="match status" value="1"/>
</dbReference>
<dbReference type="Pfam" id="PF20146">
    <property type="entry name" value="NRF"/>
    <property type="match status" value="1"/>
</dbReference>
<keyword evidence="3" id="KW-0732">Signal</keyword>
<dbReference type="InterPro" id="IPR002656">
    <property type="entry name" value="Acyl_transf_3_dom"/>
</dbReference>
<dbReference type="WBParaSite" id="PSAMB.scaffold102size79754.g1853.t1">
    <property type="protein sequence ID" value="PSAMB.scaffold102size79754.g1853.t1"/>
    <property type="gene ID" value="PSAMB.scaffold102size79754.g1853"/>
</dbReference>
<sequence>MSCHKAIAVVSIIFVNQWISTEAQLFHQSEIDRPTAFHRQLQTASYIKNADDFRGNFLKTVTAIQTHPFAKALYGLDHQERTAAIHQLNQIVASLNGSVSNSCFEDLSFFISAIEVVGKTLMNGSFAIDKNAEFAIRQLDAFGKIPSGILDLNTMFFGSYEECLRIDVPNAQMNRQYQGKFCTAYIPIQNNGVCPRDIIDPNVQPGDAINWHWCLPNSCGNDDLPQLAHADPASKALLAFSIYSNGVAIMDMTQKSGQIHCINCIRVFSIVWVMLGHSYEFVPGLLLGFLFFKEISKHPNLFKKPSTWIMFYVHRYLRLTPSYAFVLAAYAIMLPYWTGGIWWRQNDYLSKGCYDSWWTNMLYINNYAMQDKQCMGTGWYLAADMQMHIAAPIVLIALWKSQFVGFAISATLIFLSIVANFYTTVHYHLRIHILGSPGDSKEVQGIYGIYMYNAAWIRFIPYLQGLLLGFILFKNGSKRVKIPWLINMSGWIICLSLMPTLVYGPHYTTQGHLLDLWVRASFNAFSRPAWGLCLCWIVFSCYYDYGGVIGKFLSWHIWLPFSRLTYAAYLIHEMLIFIIISQGNEPVHWSGHFQFITMKLIPLAVFSYLAAFFISTMVEIPFGKLESQLFAPRSQVAPKDCLPHTANRPDDNKILVDNSSTDGRQ</sequence>
<dbReference type="Proteomes" id="UP000887566">
    <property type="component" value="Unplaced"/>
</dbReference>
<feature type="transmembrane region" description="Helical" evidence="2">
    <location>
        <begin position="406"/>
        <end position="429"/>
    </location>
</feature>
<feature type="transmembrane region" description="Helical" evidence="2">
    <location>
        <begin position="270"/>
        <end position="295"/>
    </location>
</feature>
<dbReference type="AlphaFoldDB" id="A0A914UJ84"/>
<keyword evidence="2" id="KW-1133">Transmembrane helix</keyword>
<feature type="transmembrane region" description="Helical" evidence="2">
    <location>
        <begin position="379"/>
        <end position="399"/>
    </location>
</feature>
<evidence type="ECO:0000256" key="3">
    <source>
        <dbReference type="SAM" id="SignalP"/>
    </source>
</evidence>
<feature type="transmembrane region" description="Helical" evidence="2">
    <location>
        <begin position="557"/>
        <end position="580"/>
    </location>
</feature>
<feature type="transmembrane region" description="Helical" evidence="2">
    <location>
        <begin position="600"/>
        <end position="620"/>
    </location>
</feature>
<protein>
    <submittedName>
        <fullName evidence="6">Nose resistant-to-fluoxetine protein N-terminal domain-containing protein</fullName>
    </submittedName>
</protein>